<gene>
    <name evidence="3" type="primary">LOC115218336</name>
</gene>
<reference evidence="3" key="1">
    <citation type="submission" date="2025-08" db="UniProtKB">
        <authorList>
            <consortium name="RefSeq"/>
        </authorList>
    </citation>
    <scope>IDENTIFICATION</scope>
</reference>
<dbReference type="PANTHER" id="PTHR46060">
    <property type="entry name" value="MARINER MOS1 TRANSPOSASE-LIKE PROTEIN"/>
    <property type="match status" value="1"/>
</dbReference>
<feature type="domain" description="Mos1 transposase HTH" evidence="1">
    <location>
        <begin position="8"/>
        <end position="52"/>
    </location>
</feature>
<proteinExistence type="predicted"/>
<sequence>MSVQSSLIRELMLDKFELSHNAAEESKNICCAKGEVAVDFHIVTRWFKKFRWGCKNLDDQARSGMRKTVDSEVVLQAIEANPACGTRSVSGKLGLSQMYAIVQQKYLALVSRKRILLQQDNTRPDTAQTTRNKLQELEGINLMPHPAYSPNLAPPDHYLFQSTVHFLRSGYFMNQEEVEASENGFFASKNKN</sequence>
<dbReference type="InterPro" id="IPR041426">
    <property type="entry name" value="Mos1_HTH"/>
</dbReference>
<evidence type="ECO:0000313" key="2">
    <source>
        <dbReference type="Proteomes" id="UP000515154"/>
    </source>
</evidence>
<dbReference type="Proteomes" id="UP000515154">
    <property type="component" value="Linkage group LG13"/>
</dbReference>
<name>A0A6P7T1Q9_9MOLL</name>
<accession>A0A6P7T1Q9</accession>
<dbReference type="KEGG" id="osn:115218336"/>
<dbReference type="GO" id="GO:0003676">
    <property type="term" value="F:nucleic acid binding"/>
    <property type="evidence" value="ECO:0007669"/>
    <property type="project" value="InterPro"/>
</dbReference>
<dbReference type="InterPro" id="IPR036397">
    <property type="entry name" value="RNaseH_sf"/>
</dbReference>
<dbReference type="AlphaFoldDB" id="A0A6P7T1Q9"/>
<dbReference type="Pfam" id="PF17906">
    <property type="entry name" value="HTH_48"/>
    <property type="match status" value="1"/>
</dbReference>
<evidence type="ECO:0000313" key="3">
    <source>
        <dbReference type="RefSeq" id="XP_029643946.1"/>
    </source>
</evidence>
<protein>
    <submittedName>
        <fullName evidence="3">Histone-lysine N-methyltransferase SETMAR-like</fullName>
    </submittedName>
</protein>
<dbReference type="RefSeq" id="XP_029643946.1">
    <property type="nucleotide sequence ID" value="XM_029788086.1"/>
</dbReference>
<evidence type="ECO:0000259" key="1">
    <source>
        <dbReference type="Pfam" id="PF17906"/>
    </source>
</evidence>
<dbReference type="InterPro" id="IPR052709">
    <property type="entry name" value="Transposase-MT_Hybrid"/>
</dbReference>
<organism evidence="2 3">
    <name type="scientific">Octopus sinensis</name>
    <name type="common">East Asian common octopus</name>
    <dbReference type="NCBI Taxonomy" id="2607531"/>
    <lineage>
        <taxon>Eukaryota</taxon>
        <taxon>Metazoa</taxon>
        <taxon>Spiralia</taxon>
        <taxon>Lophotrochozoa</taxon>
        <taxon>Mollusca</taxon>
        <taxon>Cephalopoda</taxon>
        <taxon>Coleoidea</taxon>
        <taxon>Octopodiformes</taxon>
        <taxon>Octopoda</taxon>
        <taxon>Incirrata</taxon>
        <taxon>Octopodidae</taxon>
        <taxon>Octopus</taxon>
    </lineage>
</organism>
<dbReference type="Gene3D" id="1.10.10.1450">
    <property type="match status" value="1"/>
</dbReference>
<keyword evidence="2" id="KW-1185">Reference proteome</keyword>
<dbReference type="PANTHER" id="PTHR46060:SF1">
    <property type="entry name" value="MARINER MOS1 TRANSPOSASE-LIKE PROTEIN"/>
    <property type="match status" value="1"/>
</dbReference>
<dbReference type="Gene3D" id="3.30.420.10">
    <property type="entry name" value="Ribonuclease H-like superfamily/Ribonuclease H"/>
    <property type="match status" value="1"/>
</dbReference>